<dbReference type="Proteomes" id="UP000269438">
    <property type="component" value="Unassembled WGS sequence"/>
</dbReference>
<comment type="caution">
    <text evidence="7">The sequence shown here is derived from an EMBL/GenBank/DDBJ whole genome shotgun (WGS) entry which is preliminary data.</text>
</comment>
<dbReference type="Pfam" id="PF13515">
    <property type="entry name" value="FUSC_2"/>
    <property type="match status" value="1"/>
</dbReference>
<feature type="transmembrane region" description="Helical" evidence="5">
    <location>
        <begin position="169"/>
        <end position="187"/>
    </location>
</feature>
<evidence type="ECO:0000256" key="1">
    <source>
        <dbReference type="ARBA" id="ARBA00004141"/>
    </source>
</evidence>
<evidence type="ECO:0000313" key="7">
    <source>
        <dbReference type="EMBL" id="RLP82972.1"/>
    </source>
</evidence>
<dbReference type="InterPro" id="IPR049453">
    <property type="entry name" value="Memb_transporter_dom"/>
</dbReference>
<evidence type="ECO:0000313" key="8">
    <source>
        <dbReference type="Proteomes" id="UP000269438"/>
    </source>
</evidence>
<evidence type="ECO:0000256" key="4">
    <source>
        <dbReference type="ARBA" id="ARBA00023136"/>
    </source>
</evidence>
<comment type="subcellular location">
    <subcellularLocation>
        <location evidence="1">Membrane</location>
        <topology evidence="1">Multi-pass membrane protein</topology>
    </subcellularLocation>
</comment>
<feature type="transmembrane region" description="Helical" evidence="5">
    <location>
        <begin position="131"/>
        <end position="149"/>
    </location>
</feature>
<dbReference type="EMBL" id="RCUY01000005">
    <property type="protein sequence ID" value="RLP82972.1"/>
    <property type="molecule type" value="Genomic_DNA"/>
</dbReference>
<feature type="domain" description="Integral membrane bound transporter" evidence="6">
    <location>
        <begin position="183"/>
        <end position="303"/>
    </location>
</feature>
<feature type="transmembrane region" description="Helical" evidence="5">
    <location>
        <begin position="67"/>
        <end position="94"/>
    </location>
</feature>
<keyword evidence="4 5" id="KW-0472">Membrane</keyword>
<dbReference type="OrthoDB" id="4775635at2"/>
<evidence type="ECO:0000259" key="6">
    <source>
        <dbReference type="Pfam" id="PF13515"/>
    </source>
</evidence>
<evidence type="ECO:0000256" key="2">
    <source>
        <dbReference type="ARBA" id="ARBA00022692"/>
    </source>
</evidence>
<feature type="transmembrane region" description="Helical" evidence="5">
    <location>
        <begin position="293"/>
        <end position="311"/>
    </location>
</feature>
<protein>
    <submittedName>
        <fullName evidence="7">FUSC family protein</fullName>
    </submittedName>
</protein>
<gene>
    <name evidence="7" type="ORF">D9V34_06930</name>
</gene>
<dbReference type="AlphaFoldDB" id="A0A3L7AUH9"/>
<organism evidence="7 8">
    <name type="scientific">Mycetocola lacteus</name>
    <dbReference type="NCBI Taxonomy" id="76637"/>
    <lineage>
        <taxon>Bacteria</taxon>
        <taxon>Bacillati</taxon>
        <taxon>Actinomycetota</taxon>
        <taxon>Actinomycetes</taxon>
        <taxon>Micrococcales</taxon>
        <taxon>Microbacteriaceae</taxon>
        <taxon>Mycetocola</taxon>
    </lineage>
</organism>
<feature type="transmembrane region" description="Helical" evidence="5">
    <location>
        <begin position="193"/>
        <end position="212"/>
    </location>
</feature>
<sequence length="329" mass="34814">MTHVVFKNFALTRRAILGALILVGSAAVLLAALYGFIGPHTAQAGYLAIMFLLSPSRALLPRWRVMAALWAVIVAMLGFTLGSLGTFPVLVALVGVCLVQGLFRIGDISSMTRSPVNLIVFASLSNTDVQFWQVLLGSSLGAAFMLAFATLMPTKHDSLPTPQPVKERLGYGVLLAVGSLGIVAIGEAVDFPYVSWTLLSYCMILAVGVDNRTSRARDRVVGTAIGAVFATLVSLLPAPVPILVALVCTLLCVAYILSGNYPMFVTLLTPVVLLTTSSDQPAHLVGLGRIESVAIAAVLAIVVNVIAHTILHDRHARIVPRPQASTLNP</sequence>
<name>A0A3L7AUH9_9MICO</name>
<feature type="transmembrane region" description="Helical" evidence="5">
    <location>
        <begin position="224"/>
        <end position="257"/>
    </location>
</feature>
<evidence type="ECO:0000256" key="5">
    <source>
        <dbReference type="SAM" id="Phobius"/>
    </source>
</evidence>
<keyword evidence="2 5" id="KW-0812">Transmembrane</keyword>
<dbReference type="GO" id="GO:0016020">
    <property type="term" value="C:membrane"/>
    <property type="evidence" value="ECO:0007669"/>
    <property type="project" value="UniProtKB-SubCell"/>
</dbReference>
<dbReference type="InterPro" id="IPR006311">
    <property type="entry name" value="TAT_signal"/>
</dbReference>
<keyword evidence="3 5" id="KW-1133">Transmembrane helix</keyword>
<dbReference type="PROSITE" id="PS51318">
    <property type="entry name" value="TAT"/>
    <property type="match status" value="1"/>
</dbReference>
<feature type="transmembrane region" description="Helical" evidence="5">
    <location>
        <begin position="15"/>
        <end position="37"/>
    </location>
</feature>
<dbReference type="RefSeq" id="WP_121688110.1">
    <property type="nucleotide sequence ID" value="NZ_RCUY01000005.1"/>
</dbReference>
<proteinExistence type="predicted"/>
<keyword evidence="8" id="KW-1185">Reference proteome</keyword>
<evidence type="ECO:0000256" key="3">
    <source>
        <dbReference type="ARBA" id="ARBA00022989"/>
    </source>
</evidence>
<accession>A0A3L7AUH9</accession>
<reference evidence="7 8" key="1">
    <citation type="submission" date="2018-10" db="EMBL/GenBank/DDBJ databases">
        <authorList>
            <person name="Li J."/>
        </authorList>
    </citation>
    <scope>NUCLEOTIDE SEQUENCE [LARGE SCALE GENOMIC DNA]</scope>
    <source>
        <strain evidence="7 8">JCM 11654</strain>
    </source>
</reference>